<evidence type="ECO:0000313" key="9">
    <source>
        <dbReference type="EMBL" id="KKS13507.1"/>
    </source>
</evidence>
<evidence type="ECO:0000256" key="5">
    <source>
        <dbReference type="ARBA" id="ARBA00022801"/>
    </source>
</evidence>
<keyword evidence="5 6" id="KW-0378">Hydrolase</keyword>
<dbReference type="EC" id="3.4.11.18" evidence="6 7"/>
<evidence type="ECO:0000256" key="2">
    <source>
        <dbReference type="ARBA" id="ARBA00022438"/>
    </source>
</evidence>
<evidence type="ECO:0000256" key="1">
    <source>
        <dbReference type="ARBA" id="ARBA00002521"/>
    </source>
</evidence>
<comment type="function">
    <text evidence="1 6">Removes the N-terminal methionine from nascent proteins. The N-terminal methionine is often cleaved when the second residue in the primary sequence is small and uncharged (Met-Ala-, Cys, Gly, Pro, Ser, Thr, or Val). Requires deformylation of the N(alpha)-formylated initiator methionine before it can be hydrolyzed.</text>
</comment>
<evidence type="ECO:0000256" key="3">
    <source>
        <dbReference type="ARBA" id="ARBA00022670"/>
    </source>
</evidence>
<dbReference type="Gene3D" id="3.90.230.10">
    <property type="entry name" value="Creatinase/methionine aminopeptidase superfamily"/>
    <property type="match status" value="1"/>
</dbReference>
<reference evidence="9 10" key="1">
    <citation type="journal article" date="2015" name="Nature">
        <title>rRNA introns, odd ribosomes, and small enigmatic genomes across a large radiation of phyla.</title>
        <authorList>
            <person name="Brown C.T."/>
            <person name="Hug L.A."/>
            <person name="Thomas B.C."/>
            <person name="Sharon I."/>
            <person name="Castelle C.J."/>
            <person name="Singh A."/>
            <person name="Wilkins M.J."/>
            <person name="Williams K.H."/>
            <person name="Banfield J.F."/>
        </authorList>
    </citation>
    <scope>NUCLEOTIDE SEQUENCE [LARGE SCALE GENOMIC DNA]</scope>
</reference>
<feature type="binding site" evidence="6">
    <location>
        <position position="104"/>
    </location>
    <ligand>
        <name>a divalent metal cation</name>
        <dbReference type="ChEBI" id="CHEBI:60240"/>
        <label>1</label>
    </ligand>
</feature>
<dbReference type="GO" id="GO:0005829">
    <property type="term" value="C:cytosol"/>
    <property type="evidence" value="ECO:0007669"/>
    <property type="project" value="TreeGrafter"/>
</dbReference>
<feature type="binding site" evidence="6">
    <location>
        <position position="246"/>
    </location>
    <ligand>
        <name>a divalent metal cation</name>
        <dbReference type="ChEBI" id="CHEBI:60240"/>
        <label>2</label>
        <note>catalytic</note>
    </ligand>
</feature>
<comment type="catalytic activity">
    <reaction evidence="6 7">
        <text>Release of N-terminal amino acids, preferentially methionine, from peptides and arylamides.</text>
        <dbReference type="EC" id="3.4.11.18"/>
    </reaction>
</comment>
<feature type="binding site" evidence="6">
    <location>
        <position position="86"/>
    </location>
    <ligand>
        <name>substrate</name>
    </ligand>
</feature>
<feature type="binding site" evidence="6">
    <location>
        <position position="118"/>
    </location>
    <ligand>
        <name>a divalent metal cation</name>
        <dbReference type="ChEBI" id="CHEBI:60240"/>
        <label>1</label>
    </ligand>
</feature>
<dbReference type="InterPro" id="IPR001714">
    <property type="entry name" value="Pept_M24_MAP"/>
</dbReference>
<accession>A0A0G0WN49</accession>
<feature type="binding site" evidence="6">
    <location>
        <position position="118"/>
    </location>
    <ligand>
        <name>a divalent metal cation</name>
        <dbReference type="ChEBI" id="CHEBI:60240"/>
        <label>2</label>
        <note>catalytic</note>
    </ligand>
</feature>
<dbReference type="PATRIC" id="fig|1619038.3.peg.95"/>
<dbReference type="InterPro" id="IPR036005">
    <property type="entry name" value="Creatinase/aminopeptidase-like"/>
</dbReference>
<name>A0A0G0WN49_9BACT</name>
<keyword evidence="3 6" id="KW-0645">Protease</keyword>
<evidence type="ECO:0000256" key="6">
    <source>
        <dbReference type="HAMAP-Rule" id="MF_01974"/>
    </source>
</evidence>
<dbReference type="CDD" id="cd01086">
    <property type="entry name" value="MetAP1"/>
    <property type="match status" value="1"/>
</dbReference>
<evidence type="ECO:0000313" key="10">
    <source>
        <dbReference type="Proteomes" id="UP000034299"/>
    </source>
</evidence>
<gene>
    <name evidence="6" type="primary">map</name>
    <name evidence="9" type="ORF">UU69_C0003G0004</name>
</gene>
<dbReference type="AlphaFoldDB" id="A0A0G0WN49"/>
<comment type="similarity">
    <text evidence="6">Belongs to the peptidase M24A family. Methionine aminopeptidase type 1 subfamily.</text>
</comment>
<proteinExistence type="inferred from homology"/>
<dbReference type="PRINTS" id="PR00599">
    <property type="entry name" value="MAPEPTIDASE"/>
</dbReference>
<dbReference type="SUPFAM" id="SSF55920">
    <property type="entry name" value="Creatinase/aminopeptidase"/>
    <property type="match status" value="1"/>
</dbReference>
<feature type="binding site" evidence="6">
    <location>
        <position position="215"/>
    </location>
    <ligand>
        <name>a divalent metal cation</name>
        <dbReference type="ChEBI" id="CHEBI:60240"/>
        <label>2</label>
        <note>catalytic</note>
    </ligand>
</feature>
<dbReference type="InterPro" id="IPR002467">
    <property type="entry name" value="Pept_M24A_MAP1"/>
</dbReference>
<organism evidence="9 10">
    <name type="scientific">Candidatus Magasanikbacteria bacterium GW2011_GWA2_41_55</name>
    <dbReference type="NCBI Taxonomy" id="1619038"/>
    <lineage>
        <taxon>Bacteria</taxon>
        <taxon>Candidatus Magasanikiibacteriota</taxon>
    </lineage>
</organism>
<dbReference type="PANTHER" id="PTHR43330">
    <property type="entry name" value="METHIONINE AMINOPEPTIDASE"/>
    <property type="match status" value="1"/>
</dbReference>
<feature type="binding site" evidence="6">
    <location>
        <position position="188"/>
    </location>
    <ligand>
        <name>substrate</name>
    </ligand>
</feature>
<evidence type="ECO:0000259" key="8">
    <source>
        <dbReference type="Pfam" id="PF00557"/>
    </source>
</evidence>
<dbReference type="GO" id="GO:0070006">
    <property type="term" value="F:metalloaminopeptidase activity"/>
    <property type="evidence" value="ECO:0007669"/>
    <property type="project" value="UniProtKB-UniRule"/>
</dbReference>
<evidence type="ECO:0000256" key="4">
    <source>
        <dbReference type="ARBA" id="ARBA00022723"/>
    </source>
</evidence>
<dbReference type="EMBL" id="LCBP01000003">
    <property type="protein sequence ID" value="KKS13507.1"/>
    <property type="molecule type" value="Genomic_DNA"/>
</dbReference>
<keyword evidence="2 6" id="KW-0031">Aminopeptidase</keyword>
<dbReference type="Pfam" id="PF00557">
    <property type="entry name" value="Peptidase_M24"/>
    <property type="match status" value="1"/>
</dbReference>
<dbReference type="NCBIfam" id="TIGR00500">
    <property type="entry name" value="met_pdase_I"/>
    <property type="match status" value="1"/>
</dbReference>
<feature type="binding site" evidence="6">
    <location>
        <position position="181"/>
    </location>
    <ligand>
        <name>a divalent metal cation</name>
        <dbReference type="ChEBI" id="CHEBI:60240"/>
        <label>2</label>
        <note>catalytic</note>
    </ligand>
</feature>
<comment type="caution">
    <text evidence="9">The sequence shown here is derived from an EMBL/GenBank/DDBJ whole genome shotgun (WGS) entry which is preliminary data.</text>
</comment>
<dbReference type="InterPro" id="IPR000994">
    <property type="entry name" value="Pept_M24"/>
</dbReference>
<dbReference type="Proteomes" id="UP000034299">
    <property type="component" value="Unassembled WGS sequence"/>
</dbReference>
<keyword evidence="4 6" id="KW-0479">Metal-binding</keyword>
<sequence length="260" mass="28119">MVLENVTIKKLEEIVVIKKGGRLLGSILQQLAKMVKPGITTGDLEAKADELIKKVGGRPSFKGYHSKNEMPFPCILCTSVNDEIVHAASLPARVLKTGDIIGIDIGMKYPAKNGFYTDTAVTVAVGKISAENKKLIDVTQKALQIGIKAVKPGNKISDIGRMIENYVKPFGYGIVRDLVGHGVGYAVHESPRIPNYFDSALSKIEIKEGMVLAIEPMITLGTWKIAEGDDGFSIKTADGSWAAHFEHTIVVTKNGCEIVT</sequence>
<protein>
    <recommendedName>
        <fullName evidence="6 7">Methionine aminopeptidase</fullName>
        <shortName evidence="6">MAP</shortName>
        <shortName evidence="6">MetAP</shortName>
        <ecNumber evidence="6 7">3.4.11.18</ecNumber>
    </recommendedName>
    <alternativeName>
        <fullName evidence="6">Peptidase M</fullName>
    </alternativeName>
</protein>
<dbReference type="GO" id="GO:0004239">
    <property type="term" value="F:initiator methionyl aminopeptidase activity"/>
    <property type="evidence" value="ECO:0007669"/>
    <property type="project" value="UniProtKB-UniRule"/>
</dbReference>
<dbReference type="GO" id="GO:0006508">
    <property type="term" value="P:proteolysis"/>
    <property type="evidence" value="ECO:0007669"/>
    <property type="project" value="UniProtKB-KW"/>
</dbReference>
<feature type="domain" description="Peptidase M24" evidence="8">
    <location>
        <begin position="17"/>
        <end position="253"/>
    </location>
</feature>
<dbReference type="GO" id="GO:0046872">
    <property type="term" value="F:metal ion binding"/>
    <property type="evidence" value="ECO:0007669"/>
    <property type="project" value="UniProtKB-UniRule"/>
</dbReference>
<comment type="cofactor">
    <cofactor evidence="6">
        <name>Co(2+)</name>
        <dbReference type="ChEBI" id="CHEBI:48828"/>
    </cofactor>
    <cofactor evidence="6">
        <name>Zn(2+)</name>
        <dbReference type="ChEBI" id="CHEBI:29105"/>
    </cofactor>
    <cofactor evidence="6">
        <name>Mn(2+)</name>
        <dbReference type="ChEBI" id="CHEBI:29035"/>
    </cofactor>
    <cofactor evidence="6">
        <name>Fe(2+)</name>
        <dbReference type="ChEBI" id="CHEBI:29033"/>
    </cofactor>
    <text evidence="6">Binds 2 divalent metal cations per subunit. Has a high-affinity and a low affinity metal-binding site. The true nature of the physiological cofactor is under debate. The enzyme is active with cobalt, zinc, manganese or divalent iron ions. Most likely, methionine aminopeptidases function as mononuclear Fe(2+)-metalloproteases under physiological conditions, and the catalytically relevant metal-binding site has been assigned to the histidine-containing high-affinity site.</text>
</comment>
<evidence type="ECO:0000256" key="7">
    <source>
        <dbReference type="RuleBase" id="RU003653"/>
    </source>
</evidence>
<dbReference type="PANTHER" id="PTHR43330:SF27">
    <property type="entry name" value="METHIONINE AMINOPEPTIDASE"/>
    <property type="match status" value="1"/>
</dbReference>
<dbReference type="HAMAP" id="MF_01974">
    <property type="entry name" value="MetAP_1"/>
    <property type="match status" value="1"/>
</dbReference>
<comment type="subunit">
    <text evidence="6">Monomer.</text>
</comment>
<feature type="binding site" evidence="6">
    <location>
        <position position="246"/>
    </location>
    <ligand>
        <name>a divalent metal cation</name>
        <dbReference type="ChEBI" id="CHEBI:60240"/>
        <label>1</label>
    </ligand>
</feature>